<dbReference type="SUPFAM" id="SSF50978">
    <property type="entry name" value="WD40 repeat-like"/>
    <property type="match status" value="1"/>
</dbReference>
<dbReference type="Pfam" id="PF21034">
    <property type="entry name" value="BCAS3_WD40"/>
    <property type="match status" value="1"/>
</dbReference>
<dbReference type="Proteomes" id="UP001491310">
    <property type="component" value="Unassembled WGS sequence"/>
</dbReference>
<feature type="domain" description="BCAS3 WD40" evidence="2">
    <location>
        <begin position="74"/>
        <end position="465"/>
    </location>
</feature>
<dbReference type="EMBL" id="JALJOT010000013">
    <property type="protein sequence ID" value="KAK9904329.1"/>
    <property type="molecule type" value="Genomic_DNA"/>
</dbReference>
<dbReference type="InterPro" id="IPR001680">
    <property type="entry name" value="WD40_rpt"/>
</dbReference>
<protein>
    <recommendedName>
        <fullName evidence="2">BCAS3 WD40 domain-containing protein</fullName>
    </recommendedName>
</protein>
<evidence type="ECO:0000256" key="1">
    <source>
        <dbReference type="SAM" id="MobiDB-lite"/>
    </source>
</evidence>
<dbReference type="SMART" id="SM00320">
    <property type="entry name" value="WD40"/>
    <property type="match status" value="3"/>
</dbReference>
<sequence>MQPSVTRKEIFGWTQSSLRSLGASLGHVGNSLATGISALTTDSSDKERITTVKFGELEYTPSKKNGVKTVRRSVLLVGYATGFQMWDLDSGAPNLLVSRREGPVRFLEVLPLPQREDTASSPLHGMRPCLAIVPVESAQPASPSATREGSVGIDGLESAGSPGLVQIYTLRTHSVVRTLTFTSRVLSVRVSPRLLIVALDAQVMAFDASTLQRTFSVVTYPAPCTRQLVDGERPAPGTAVPLALGPRWLAYASNQAVSGCAAPQSLVPASTRPAGGRLAGYESVGGYARAAAKTGGKHLLGLGEAGFKYVSAQVGQWRSGSWEAASARESPREEAGGGGDAEVVGTVMVRDVVTRQVVAHFRAHTAPLLLLQWDGSGTLLVTASVHGHNINIFQVLPMRGDGRGGANGGGAVHLLRLMRGLTPATIQDVAFSACGTLLSVSSARGTTHIYRLALPGAAENLAPHLAAALQASSGTAQAKPQRLGAVGRVRHTGILNGVIPGSSAAAAAVNLYSGSSGTDLVAASFLRRRKDSQSSSGARGRPDAAGNASHASLEDLYVVHSDGLLLRHRLQLSAAPYEMADEVLGSSYGSTPDSVLCAEDGLGEVAVDAEEQWDLCRRTMWAEREEELVEPARSGGTAEGTEEEREDRRVWMAHAETALTSPARPHLWADGQFHILEMQTSKPPPSPTASRKAAGDKIGAPDSSNGPLQSSSILQVEAVPTRRLNVMRSAAASPVTTDAAGIAVVRKLLRMPDTPR</sequence>
<dbReference type="InterPro" id="IPR045142">
    <property type="entry name" value="BCAS3-like"/>
</dbReference>
<proteinExistence type="predicted"/>
<accession>A0ABR2YGQ2</accession>
<dbReference type="InterPro" id="IPR015943">
    <property type="entry name" value="WD40/YVTN_repeat-like_dom_sf"/>
</dbReference>
<evidence type="ECO:0000259" key="2">
    <source>
        <dbReference type="Pfam" id="PF21034"/>
    </source>
</evidence>
<feature type="region of interest" description="Disordered" evidence="1">
    <location>
        <begin position="678"/>
        <end position="711"/>
    </location>
</feature>
<evidence type="ECO:0000313" key="3">
    <source>
        <dbReference type="EMBL" id="KAK9904329.1"/>
    </source>
</evidence>
<dbReference type="InterPro" id="IPR048382">
    <property type="entry name" value="BCAS3_WD40"/>
</dbReference>
<reference evidence="3 4" key="1">
    <citation type="journal article" date="2024" name="Nat. Commun.">
        <title>Phylogenomics reveals the evolutionary origins of lichenization in chlorophyte algae.</title>
        <authorList>
            <person name="Puginier C."/>
            <person name="Libourel C."/>
            <person name="Otte J."/>
            <person name="Skaloud P."/>
            <person name="Haon M."/>
            <person name="Grisel S."/>
            <person name="Petersen M."/>
            <person name="Berrin J.G."/>
            <person name="Delaux P.M."/>
            <person name="Dal Grande F."/>
            <person name="Keller J."/>
        </authorList>
    </citation>
    <scope>NUCLEOTIDE SEQUENCE [LARGE SCALE GENOMIC DNA]</scope>
    <source>
        <strain evidence="3 4">SAG 216-7</strain>
    </source>
</reference>
<dbReference type="PANTHER" id="PTHR13268:SF0">
    <property type="entry name" value="BCAS3 MICROTUBULE ASSOCIATED CELL MIGRATION FACTOR"/>
    <property type="match status" value="1"/>
</dbReference>
<name>A0ABR2YGQ2_9CHLO</name>
<organism evidence="3 4">
    <name type="scientific">Coccomyxa subellipsoidea</name>
    <dbReference type="NCBI Taxonomy" id="248742"/>
    <lineage>
        <taxon>Eukaryota</taxon>
        <taxon>Viridiplantae</taxon>
        <taxon>Chlorophyta</taxon>
        <taxon>core chlorophytes</taxon>
        <taxon>Trebouxiophyceae</taxon>
        <taxon>Trebouxiophyceae incertae sedis</taxon>
        <taxon>Coccomyxaceae</taxon>
        <taxon>Coccomyxa</taxon>
    </lineage>
</organism>
<keyword evidence="4" id="KW-1185">Reference proteome</keyword>
<dbReference type="InterPro" id="IPR036322">
    <property type="entry name" value="WD40_repeat_dom_sf"/>
</dbReference>
<feature type="compositionally biased region" description="Polar residues" evidence="1">
    <location>
        <begin position="702"/>
        <end position="711"/>
    </location>
</feature>
<gene>
    <name evidence="3" type="ORF">WJX75_009339</name>
</gene>
<dbReference type="Gene3D" id="2.130.10.10">
    <property type="entry name" value="YVTN repeat-like/Quinoprotein amine dehydrogenase"/>
    <property type="match status" value="1"/>
</dbReference>
<dbReference type="PANTHER" id="PTHR13268">
    <property type="entry name" value="BREAST CARCINOMA AMPLIFIED SEQUENCE 3"/>
    <property type="match status" value="1"/>
</dbReference>
<comment type="caution">
    <text evidence="3">The sequence shown here is derived from an EMBL/GenBank/DDBJ whole genome shotgun (WGS) entry which is preliminary data.</text>
</comment>
<evidence type="ECO:0000313" key="4">
    <source>
        <dbReference type="Proteomes" id="UP001491310"/>
    </source>
</evidence>